<keyword evidence="3" id="KW-1185">Reference proteome</keyword>
<protein>
    <submittedName>
        <fullName evidence="2">IS3 family transposase</fullName>
    </submittedName>
</protein>
<feature type="domain" description="HTH-like" evidence="1">
    <location>
        <begin position="53"/>
        <end position="109"/>
    </location>
</feature>
<sequence>MAWVLRILGLSESTYYDRKKRGVCPATTRQAESQLGRPVPGHSFTVTGERVCDEQIKEWLLELLEGEEHVYGYKLLAQCIRNRYNVKLNKKKAYRLCKELGILQQSRKRSLHIHAGSLKTGLSPGPTSCGKWTLSTAISSARNVSFLYLASLMCLTVSWSSSTEDPYVRPSMRSKPYGGRYRVVSNPKKSCP</sequence>
<organism evidence="2 3">
    <name type="scientific">Paenibacillus sophorae</name>
    <dbReference type="NCBI Taxonomy" id="1333845"/>
    <lineage>
        <taxon>Bacteria</taxon>
        <taxon>Bacillati</taxon>
        <taxon>Bacillota</taxon>
        <taxon>Bacilli</taxon>
        <taxon>Bacillales</taxon>
        <taxon>Paenibacillaceae</taxon>
        <taxon>Paenibacillus</taxon>
    </lineage>
</organism>
<dbReference type="EMBL" id="CP076607">
    <property type="protein sequence ID" value="QWU16634.1"/>
    <property type="molecule type" value="Genomic_DNA"/>
</dbReference>
<evidence type="ECO:0000313" key="2">
    <source>
        <dbReference type="EMBL" id="QWU16634.1"/>
    </source>
</evidence>
<accession>A0ABX8HFB0</accession>
<dbReference type="Pfam" id="PF13276">
    <property type="entry name" value="HTH_21"/>
    <property type="match status" value="1"/>
</dbReference>
<dbReference type="InterPro" id="IPR025948">
    <property type="entry name" value="HTH-like_dom"/>
</dbReference>
<evidence type="ECO:0000259" key="1">
    <source>
        <dbReference type="Pfam" id="PF13276"/>
    </source>
</evidence>
<proteinExistence type="predicted"/>
<dbReference type="Proteomes" id="UP000683429">
    <property type="component" value="Chromosome"/>
</dbReference>
<gene>
    <name evidence="2" type="ORF">KP014_05265</name>
</gene>
<reference evidence="2 3" key="1">
    <citation type="submission" date="2021-06" db="EMBL/GenBank/DDBJ databases">
        <title>Whole genome sequence of Paenibacillus sophorae DSM23020 for comparative genomics.</title>
        <authorList>
            <person name="Kim M.-J."/>
            <person name="Lee G."/>
            <person name="Shin J.-H."/>
        </authorList>
    </citation>
    <scope>NUCLEOTIDE SEQUENCE [LARGE SCALE GENOMIC DNA]</scope>
    <source>
        <strain evidence="2 3">DSM 23020</strain>
    </source>
</reference>
<name>A0ABX8HFB0_9BACL</name>
<evidence type="ECO:0000313" key="3">
    <source>
        <dbReference type="Proteomes" id="UP000683429"/>
    </source>
</evidence>